<dbReference type="PANTHER" id="PTHR43280:SF2">
    <property type="entry name" value="HTH-TYPE TRANSCRIPTIONAL REGULATOR EXSA"/>
    <property type="match status" value="1"/>
</dbReference>
<reference evidence="6" key="2">
    <citation type="journal article" date="2021" name="J Anim Sci Technol">
        <title>Complete genome sequence of Paenibacillus konkukensis sp. nov. SK3146 as a potential probiotic strain.</title>
        <authorList>
            <person name="Jung H.I."/>
            <person name="Park S."/>
            <person name="Niu K.M."/>
            <person name="Lee S.W."/>
            <person name="Kothari D."/>
            <person name="Yi K.J."/>
            <person name="Kim S.K."/>
        </authorList>
    </citation>
    <scope>NUCLEOTIDE SEQUENCE</scope>
    <source>
        <strain evidence="6">SK3146</strain>
    </source>
</reference>
<keyword evidence="7" id="KW-1185">Reference proteome</keyword>
<evidence type="ECO:0000256" key="2">
    <source>
        <dbReference type="ARBA" id="ARBA00023125"/>
    </source>
</evidence>
<feature type="transmembrane region" description="Helical" evidence="4">
    <location>
        <begin position="300"/>
        <end position="324"/>
    </location>
</feature>
<keyword evidence="2" id="KW-0238">DNA-binding</keyword>
<dbReference type="InterPro" id="IPR020449">
    <property type="entry name" value="Tscrpt_reg_AraC-type_HTH"/>
</dbReference>
<organism evidence="6 7">
    <name type="scientific">Paenibacillus konkukensis</name>
    <dbReference type="NCBI Taxonomy" id="2020716"/>
    <lineage>
        <taxon>Bacteria</taxon>
        <taxon>Bacillati</taxon>
        <taxon>Bacillota</taxon>
        <taxon>Bacilli</taxon>
        <taxon>Bacillales</taxon>
        <taxon>Paenibacillaceae</taxon>
        <taxon>Paenibacillus</taxon>
    </lineage>
</organism>
<evidence type="ECO:0000256" key="1">
    <source>
        <dbReference type="ARBA" id="ARBA00023015"/>
    </source>
</evidence>
<proteinExistence type="predicted"/>
<evidence type="ECO:0000256" key="3">
    <source>
        <dbReference type="ARBA" id="ARBA00023163"/>
    </source>
</evidence>
<evidence type="ECO:0000259" key="5">
    <source>
        <dbReference type="PROSITE" id="PS01124"/>
    </source>
</evidence>
<dbReference type="PROSITE" id="PS01124">
    <property type="entry name" value="HTH_ARAC_FAMILY_2"/>
    <property type="match status" value="1"/>
</dbReference>
<accession>A0ABY4RTX2</accession>
<keyword evidence="3" id="KW-0804">Transcription</keyword>
<dbReference type="Pfam" id="PF12833">
    <property type="entry name" value="HTH_18"/>
    <property type="match status" value="1"/>
</dbReference>
<dbReference type="PRINTS" id="PR00032">
    <property type="entry name" value="HTHARAC"/>
</dbReference>
<dbReference type="PANTHER" id="PTHR43280">
    <property type="entry name" value="ARAC-FAMILY TRANSCRIPTIONAL REGULATOR"/>
    <property type="match status" value="1"/>
</dbReference>
<evidence type="ECO:0000313" key="7">
    <source>
        <dbReference type="Proteomes" id="UP001057134"/>
    </source>
</evidence>
<dbReference type="InterPro" id="IPR018062">
    <property type="entry name" value="HTH_AraC-typ_CS"/>
</dbReference>
<gene>
    <name evidence="6" type="primary">yesS_44</name>
    <name evidence="6" type="ORF">SK3146_04344</name>
</gene>
<evidence type="ECO:0000256" key="4">
    <source>
        <dbReference type="SAM" id="Phobius"/>
    </source>
</evidence>
<dbReference type="Gene3D" id="1.10.10.60">
    <property type="entry name" value="Homeodomain-like"/>
    <property type="match status" value="2"/>
</dbReference>
<dbReference type="EMBL" id="CP027059">
    <property type="protein sequence ID" value="UQZ85061.1"/>
    <property type="molecule type" value="Genomic_DNA"/>
</dbReference>
<keyword evidence="4" id="KW-0812">Transmembrane</keyword>
<feature type="transmembrane region" description="Helical" evidence="4">
    <location>
        <begin position="20"/>
        <end position="40"/>
    </location>
</feature>
<dbReference type="InterPro" id="IPR009057">
    <property type="entry name" value="Homeodomain-like_sf"/>
</dbReference>
<dbReference type="SUPFAM" id="SSF46689">
    <property type="entry name" value="Homeodomain-like"/>
    <property type="match status" value="2"/>
</dbReference>
<feature type="domain" description="HTH araC/xylS-type" evidence="5">
    <location>
        <begin position="656"/>
        <end position="754"/>
    </location>
</feature>
<evidence type="ECO:0000313" key="6">
    <source>
        <dbReference type="EMBL" id="UQZ85061.1"/>
    </source>
</evidence>
<name>A0ABY4RTX2_9BACL</name>
<dbReference type="RefSeq" id="WP_249860740.1">
    <property type="nucleotide sequence ID" value="NZ_CP027059.1"/>
</dbReference>
<dbReference type="Proteomes" id="UP001057134">
    <property type="component" value="Chromosome"/>
</dbReference>
<keyword evidence="1" id="KW-0805">Transcription regulation</keyword>
<dbReference type="Pfam" id="PF17853">
    <property type="entry name" value="GGDEF_2"/>
    <property type="match status" value="1"/>
</dbReference>
<protein>
    <submittedName>
        <fullName evidence="6">HTH-type transcriptional regulator YesS</fullName>
    </submittedName>
</protein>
<dbReference type="SMART" id="SM00342">
    <property type="entry name" value="HTH_ARAC"/>
    <property type="match status" value="1"/>
</dbReference>
<reference evidence="6" key="1">
    <citation type="submission" date="2018-02" db="EMBL/GenBank/DDBJ databases">
        <authorList>
            <person name="Kim S.-K."/>
            <person name="Jung H.-I."/>
            <person name="Lee S.-W."/>
        </authorList>
    </citation>
    <scope>NUCLEOTIDE SEQUENCE</scope>
    <source>
        <strain evidence="6">SK3146</strain>
    </source>
</reference>
<keyword evidence="4" id="KW-0472">Membrane</keyword>
<sequence>MGRFLNSIKYYWADTQTRLVTILTVFVAVIILAVGLTSYYTSKSVLQSELSEPQHQSLRIGMNYIDKYIQDTNYIAIKIALQSNVYNFLTMQPQNSYSNINQLYQFLETLLVNSPYLDSIYIYDRDRQSFVAYPQGFSSSSVTMLDSGWVDVADRFGDKLMVVESREAPGSGVSPPTTKITLFRKVLIQGQFKGIVAINFKSNALFQNMQPEYVSGVSRAQVILGKAGNLIYSAGGKPVDTDEVHRALAKLNGEPFGDWSDASGEKLLVSHARSPVTEWDYVSIVSQDSLLSKSQTIRDVVLAVSFIALILGAAAIMYTHALAFKPVRRIRSMFTTYGQNEERSDLIGLEKITGKLLRDHAKLSSLIRQTMPEASSKFVYDMFLGNIQSKKEIAEKWRSYFSEWSAAPLTVVVISIDRYREWGKDFPEKDHLLLKYALNNIASELLAAGWRNVCLDLGRDLTAVVLQPASAEAPPLKEKVEETIQIIRRLLHFSVSAGISQPHAEVGRLKLALHEAENALSYRLYRGYGCVIPYEAVADHEMGETFAGESAIGDLTGAIETGTEERSLRIMERLLRDIREDCWYPSAALSFLNAVTAKLNRMMHGKETGAWEEPDGDRSYQTMSLQDIGEGMSEQIRALVSRFGDLIQSKEFIMVQSMIDYMKKHLGENIGVQEIASSIGISVSLASQMFKQETNETIHEYFTKLRMERAAELLLETGSKISDIALMVGYQHENSFIRVFRKYKDITPGKYRELMRNHDASFNSLNS</sequence>
<dbReference type="InterPro" id="IPR018060">
    <property type="entry name" value="HTH_AraC"/>
</dbReference>
<dbReference type="PROSITE" id="PS00041">
    <property type="entry name" value="HTH_ARAC_FAMILY_1"/>
    <property type="match status" value="1"/>
</dbReference>
<keyword evidence="4" id="KW-1133">Transmembrane helix</keyword>
<dbReference type="InterPro" id="IPR041522">
    <property type="entry name" value="CdaR_GGDEF"/>
</dbReference>